<dbReference type="EMBL" id="JBAHYK010000552">
    <property type="protein sequence ID" value="KAL0573041.1"/>
    <property type="molecule type" value="Genomic_DNA"/>
</dbReference>
<sequence>MFQLFNPLSMAVYFVTRHAMSSRTPFKSVPQIPHIKTHATISLKTVEDYSAFVSYEKDMVRQQTSTLGNIFEMYQPQNRGPLPKDFMAHVSRWPSRITAKFSTVMGTPSLHLS</sequence>
<comment type="caution">
    <text evidence="1">The sequence shown here is derived from an EMBL/GenBank/DDBJ whole genome shotgun (WGS) entry which is preliminary data.</text>
</comment>
<name>A0ABR3FCQ3_9AGAR</name>
<protein>
    <submittedName>
        <fullName evidence="1">Uncharacterized protein</fullName>
    </submittedName>
</protein>
<keyword evidence="2" id="KW-1185">Reference proteome</keyword>
<proteinExistence type="predicted"/>
<accession>A0ABR3FCQ3</accession>
<organism evidence="1 2">
    <name type="scientific">Marasmius crinis-equi</name>
    <dbReference type="NCBI Taxonomy" id="585013"/>
    <lineage>
        <taxon>Eukaryota</taxon>
        <taxon>Fungi</taxon>
        <taxon>Dikarya</taxon>
        <taxon>Basidiomycota</taxon>
        <taxon>Agaricomycotina</taxon>
        <taxon>Agaricomycetes</taxon>
        <taxon>Agaricomycetidae</taxon>
        <taxon>Agaricales</taxon>
        <taxon>Marasmiineae</taxon>
        <taxon>Marasmiaceae</taxon>
        <taxon>Marasmius</taxon>
    </lineage>
</organism>
<reference evidence="1 2" key="1">
    <citation type="submission" date="2024-02" db="EMBL/GenBank/DDBJ databases">
        <title>A draft genome for the cacao thread blight pathogen Marasmius crinis-equi.</title>
        <authorList>
            <person name="Cohen S.P."/>
            <person name="Baruah I.K."/>
            <person name="Amoako-Attah I."/>
            <person name="Bukari Y."/>
            <person name="Meinhardt L.W."/>
            <person name="Bailey B.A."/>
        </authorList>
    </citation>
    <scope>NUCLEOTIDE SEQUENCE [LARGE SCALE GENOMIC DNA]</scope>
    <source>
        <strain evidence="1 2">GH-76</strain>
    </source>
</reference>
<evidence type="ECO:0000313" key="1">
    <source>
        <dbReference type="EMBL" id="KAL0573041.1"/>
    </source>
</evidence>
<evidence type="ECO:0000313" key="2">
    <source>
        <dbReference type="Proteomes" id="UP001465976"/>
    </source>
</evidence>
<dbReference type="Proteomes" id="UP001465976">
    <property type="component" value="Unassembled WGS sequence"/>
</dbReference>
<gene>
    <name evidence="1" type="ORF">V5O48_008919</name>
</gene>